<dbReference type="PANTHER" id="PTHR42929">
    <property type="entry name" value="INNER MEMBRANE ABC TRANSPORTER PERMEASE PROTEIN YDCU-RELATED-RELATED"/>
    <property type="match status" value="1"/>
</dbReference>
<comment type="caution">
    <text evidence="10">The sequence shown here is derived from an EMBL/GenBank/DDBJ whole genome shotgun (WGS) entry which is preliminary data.</text>
</comment>
<evidence type="ECO:0000256" key="6">
    <source>
        <dbReference type="ARBA" id="ARBA00022989"/>
    </source>
</evidence>
<accession>A0ABT0UYN6</accession>
<dbReference type="Proteomes" id="UP001431429">
    <property type="component" value="Unassembled WGS sequence"/>
</dbReference>
<proteinExistence type="inferred from homology"/>
<feature type="region of interest" description="Disordered" evidence="8">
    <location>
        <begin position="132"/>
        <end position="154"/>
    </location>
</feature>
<evidence type="ECO:0000256" key="7">
    <source>
        <dbReference type="ARBA" id="ARBA00023136"/>
    </source>
</evidence>
<gene>
    <name evidence="10" type="ORF">NBG84_35825</name>
</gene>
<protein>
    <submittedName>
        <fullName evidence="10">Uncharacterized protein</fullName>
    </submittedName>
</protein>
<evidence type="ECO:0000256" key="8">
    <source>
        <dbReference type="SAM" id="MobiDB-lite"/>
    </source>
</evidence>
<keyword evidence="3" id="KW-0813">Transport</keyword>
<sequence length="154" mass="15827">MALPMLLILLAAFSDSFLRPDDIGLDSLTLANFSVLASTQALTTLGNSVLIAGCASALALLIGCDPAFITARTSSPARRFLYCTGIAPMFLPSLGGALAWSLLGSPAAGYLNLVVQSVGLDITVNIYSTGASSWSPPSTTHPTRSCSPTACFPS</sequence>
<evidence type="ECO:0000313" key="10">
    <source>
        <dbReference type="EMBL" id="MCM2393584.1"/>
    </source>
</evidence>
<keyword evidence="6 9" id="KW-1133">Transmembrane helix</keyword>
<evidence type="ECO:0000313" key="11">
    <source>
        <dbReference type="Proteomes" id="UP001431429"/>
    </source>
</evidence>
<dbReference type="Gene3D" id="1.10.3720.10">
    <property type="entry name" value="MetI-like"/>
    <property type="match status" value="1"/>
</dbReference>
<reference evidence="10" key="1">
    <citation type="submission" date="2022-06" db="EMBL/GenBank/DDBJ databases">
        <title>Genome public.</title>
        <authorList>
            <person name="Sun Q."/>
        </authorList>
    </citation>
    <scope>NUCLEOTIDE SEQUENCE</scope>
    <source>
        <strain evidence="10">CWNU-1</strain>
    </source>
</reference>
<keyword evidence="4" id="KW-1003">Cell membrane</keyword>
<keyword evidence="11" id="KW-1185">Reference proteome</keyword>
<dbReference type="RefSeq" id="WP_250923878.1">
    <property type="nucleotide sequence ID" value="NZ_JAMQAW010000078.1"/>
</dbReference>
<keyword evidence="7 9" id="KW-0472">Membrane</keyword>
<evidence type="ECO:0000256" key="5">
    <source>
        <dbReference type="ARBA" id="ARBA00022692"/>
    </source>
</evidence>
<name>A0ABT0UYN6_9ACTN</name>
<evidence type="ECO:0000256" key="2">
    <source>
        <dbReference type="ARBA" id="ARBA00007069"/>
    </source>
</evidence>
<evidence type="ECO:0000256" key="9">
    <source>
        <dbReference type="SAM" id="Phobius"/>
    </source>
</evidence>
<dbReference type="EMBL" id="JAMQAW010000078">
    <property type="protein sequence ID" value="MCM2393584.1"/>
    <property type="molecule type" value="Genomic_DNA"/>
</dbReference>
<comment type="subcellular location">
    <subcellularLocation>
        <location evidence="1">Cell membrane</location>
        <topology evidence="1">Multi-pass membrane protein</topology>
    </subcellularLocation>
</comment>
<dbReference type="SUPFAM" id="SSF161098">
    <property type="entry name" value="MetI-like"/>
    <property type="match status" value="1"/>
</dbReference>
<dbReference type="PANTHER" id="PTHR42929:SF1">
    <property type="entry name" value="INNER MEMBRANE ABC TRANSPORTER PERMEASE PROTEIN YDCU-RELATED"/>
    <property type="match status" value="1"/>
</dbReference>
<evidence type="ECO:0000256" key="1">
    <source>
        <dbReference type="ARBA" id="ARBA00004651"/>
    </source>
</evidence>
<feature type="transmembrane region" description="Helical" evidence="9">
    <location>
        <begin position="44"/>
        <end position="68"/>
    </location>
</feature>
<comment type="similarity">
    <text evidence="2">Belongs to the binding-protein-dependent transport system permease family. CysTW subfamily.</text>
</comment>
<feature type="transmembrane region" description="Helical" evidence="9">
    <location>
        <begin position="80"/>
        <end position="103"/>
    </location>
</feature>
<evidence type="ECO:0000256" key="4">
    <source>
        <dbReference type="ARBA" id="ARBA00022475"/>
    </source>
</evidence>
<evidence type="ECO:0000256" key="3">
    <source>
        <dbReference type="ARBA" id="ARBA00022448"/>
    </source>
</evidence>
<organism evidence="10 11">
    <name type="scientific">Streptomyces albipurpureus</name>
    <dbReference type="NCBI Taxonomy" id="2897419"/>
    <lineage>
        <taxon>Bacteria</taxon>
        <taxon>Bacillati</taxon>
        <taxon>Actinomycetota</taxon>
        <taxon>Actinomycetes</taxon>
        <taxon>Kitasatosporales</taxon>
        <taxon>Streptomycetaceae</taxon>
        <taxon>Streptomyces</taxon>
    </lineage>
</organism>
<keyword evidence="5 9" id="KW-0812">Transmembrane</keyword>
<dbReference type="InterPro" id="IPR035906">
    <property type="entry name" value="MetI-like_sf"/>
</dbReference>